<evidence type="ECO:0000256" key="9">
    <source>
        <dbReference type="ARBA" id="ARBA00023242"/>
    </source>
</evidence>
<dbReference type="EMBL" id="GL377566">
    <property type="protein sequence ID" value="EFJ37109.1"/>
    <property type="molecule type" value="Genomic_DNA"/>
</dbReference>
<keyword evidence="7" id="KW-0963">Cytoplasm</keyword>
<protein>
    <recommendedName>
        <fullName evidence="5">Snurportin-1</fullName>
    </recommendedName>
</protein>
<evidence type="ECO:0000256" key="8">
    <source>
        <dbReference type="ARBA" id="ARBA00022884"/>
    </source>
</evidence>
<sequence length="392" mass="44627">MAELRHRAHKKVISDQQRRRDVALDRQKQQRRDLQLHFRQLATALEGQRVVEEEEEHEWGLAEGTRLQGKDARKWFSGQFMLPEWLIDIPLGLQSDWYVMARPAGKRCIVVSSRGTTVSRLRNGRVLHSFPSALPSGAKVSSGPIQGSSSFTILDCIFHEADETYYVLDIMCWRGYSLYDCNTEFRLFWRDSKIVETDALKPPSTHHRYRFSLLPVYECNAKGLDAAYREEQTFLRDGILFYNRHAHYTVGYTPLALLWKDSQCSQYLLDTDAKGEVPSLQQVVLELKSDGTVGTSDDPSVILGTMPRQVLEQNPTFLKPGTLLRFAIGTDGLKIVDGKPFAADIHYQGPANKYRPCADSCTKILFQYAARHSPINISDIVAAIENQDVEMQ</sequence>
<dbReference type="InParanoid" id="D8QTG2"/>
<feature type="compositionally biased region" description="Basic residues" evidence="10">
    <location>
        <begin position="1"/>
        <end position="11"/>
    </location>
</feature>
<evidence type="ECO:0000256" key="5">
    <source>
        <dbReference type="ARBA" id="ARBA00016034"/>
    </source>
</evidence>
<evidence type="ECO:0000256" key="2">
    <source>
        <dbReference type="ARBA" id="ARBA00004123"/>
    </source>
</evidence>
<reference evidence="12 13" key="1">
    <citation type="journal article" date="2011" name="Science">
        <title>The Selaginella genome identifies genetic changes associated with the evolution of vascular plants.</title>
        <authorList>
            <person name="Banks J.A."/>
            <person name="Nishiyama T."/>
            <person name="Hasebe M."/>
            <person name="Bowman J.L."/>
            <person name="Gribskov M."/>
            <person name="dePamphilis C."/>
            <person name="Albert V.A."/>
            <person name="Aono N."/>
            <person name="Aoyama T."/>
            <person name="Ambrose B.A."/>
            <person name="Ashton N.W."/>
            <person name="Axtell M.J."/>
            <person name="Barker E."/>
            <person name="Barker M.S."/>
            <person name="Bennetzen J.L."/>
            <person name="Bonawitz N.D."/>
            <person name="Chapple C."/>
            <person name="Cheng C."/>
            <person name="Correa L.G."/>
            <person name="Dacre M."/>
            <person name="DeBarry J."/>
            <person name="Dreyer I."/>
            <person name="Elias M."/>
            <person name="Engstrom E.M."/>
            <person name="Estelle M."/>
            <person name="Feng L."/>
            <person name="Finet C."/>
            <person name="Floyd S.K."/>
            <person name="Frommer W.B."/>
            <person name="Fujita T."/>
            <person name="Gramzow L."/>
            <person name="Gutensohn M."/>
            <person name="Harholt J."/>
            <person name="Hattori M."/>
            <person name="Heyl A."/>
            <person name="Hirai T."/>
            <person name="Hiwatashi Y."/>
            <person name="Ishikawa M."/>
            <person name="Iwata M."/>
            <person name="Karol K.G."/>
            <person name="Koehler B."/>
            <person name="Kolukisaoglu U."/>
            <person name="Kubo M."/>
            <person name="Kurata T."/>
            <person name="Lalonde S."/>
            <person name="Li K."/>
            <person name="Li Y."/>
            <person name="Litt A."/>
            <person name="Lyons E."/>
            <person name="Manning G."/>
            <person name="Maruyama T."/>
            <person name="Michael T.P."/>
            <person name="Mikami K."/>
            <person name="Miyazaki S."/>
            <person name="Morinaga S."/>
            <person name="Murata T."/>
            <person name="Mueller-Roeber B."/>
            <person name="Nelson D.R."/>
            <person name="Obara M."/>
            <person name="Oguri Y."/>
            <person name="Olmstead R.G."/>
            <person name="Onodera N."/>
            <person name="Petersen B.L."/>
            <person name="Pils B."/>
            <person name="Prigge M."/>
            <person name="Rensing S.A."/>
            <person name="Riano-Pachon D.M."/>
            <person name="Roberts A.W."/>
            <person name="Sato Y."/>
            <person name="Scheller H.V."/>
            <person name="Schulz B."/>
            <person name="Schulz C."/>
            <person name="Shakirov E.V."/>
            <person name="Shibagaki N."/>
            <person name="Shinohara N."/>
            <person name="Shippen D.E."/>
            <person name="Soerensen I."/>
            <person name="Sotooka R."/>
            <person name="Sugimoto N."/>
            <person name="Sugita M."/>
            <person name="Sumikawa N."/>
            <person name="Tanurdzic M."/>
            <person name="Theissen G."/>
            <person name="Ulvskov P."/>
            <person name="Wakazuki S."/>
            <person name="Weng J.K."/>
            <person name="Willats W.W."/>
            <person name="Wipf D."/>
            <person name="Wolf P.G."/>
            <person name="Yang L."/>
            <person name="Zimmer A.D."/>
            <person name="Zhu Q."/>
            <person name="Mitros T."/>
            <person name="Hellsten U."/>
            <person name="Loque D."/>
            <person name="Otillar R."/>
            <person name="Salamov A."/>
            <person name="Schmutz J."/>
            <person name="Shapiro H."/>
            <person name="Lindquist E."/>
            <person name="Lucas S."/>
            <person name="Rokhsar D."/>
            <person name="Grigoriev I.V."/>
        </authorList>
    </citation>
    <scope>NUCLEOTIDE SEQUENCE [LARGE SCALE GENOMIC DNA]</scope>
</reference>
<feature type="domain" description="Snurportin-1 m3G cap-binding" evidence="11">
    <location>
        <begin position="79"/>
        <end position="256"/>
    </location>
</feature>
<evidence type="ECO:0000313" key="13">
    <source>
        <dbReference type="Proteomes" id="UP000001514"/>
    </source>
</evidence>
<evidence type="ECO:0000256" key="4">
    <source>
        <dbReference type="ARBA" id="ARBA00007540"/>
    </source>
</evidence>
<keyword evidence="9" id="KW-0539">Nucleus</keyword>
<gene>
    <name evidence="12" type="ORF">SELMODRAFT_229997</name>
</gene>
<dbReference type="Pfam" id="PF21974">
    <property type="entry name" value="SPN1_m3Gcap_bd"/>
    <property type="match status" value="1"/>
</dbReference>
<dbReference type="GO" id="GO:0005634">
    <property type="term" value="C:nucleus"/>
    <property type="evidence" value="ECO:0007669"/>
    <property type="project" value="UniProtKB-SubCell"/>
</dbReference>
<comment type="similarity">
    <text evidence="4">Belongs to the snurportin family.</text>
</comment>
<dbReference type="OMA" id="TDWHVFA"/>
<keyword evidence="13" id="KW-1185">Reference proteome</keyword>
<organism evidence="13">
    <name type="scientific">Selaginella moellendorffii</name>
    <name type="common">Spikemoss</name>
    <dbReference type="NCBI Taxonomy" id="88036"/>
    <lineage>
        <taxon>Eukaryota</taxon>
        <taxon>Viridiplantae</taxon>
        <taxon>Streptophyta</taxon>
        <taxon>Embryophyta</taxon>
        <taxon>Tracheophyta</taxon>
        <taxon>Lycopodiopsida</taxon>
        <taxon>Selaginellales</taxon>
        <taxon>Selaginellaceae</taxon>
        <taxon>Selaginella</taxon>
    </lineage>
</organism>
<dbReference type="Gramene" id="EFJ37109">
    <property type="protein sequence ID" value="EFJ37109"/>
    <property type="gene ID" value="SELMODRAFT_229997"/>
</dbReference>
<dbReference type="CDD" id="cd09232">
    <property type="entry name" value="Snurportin-1_C"/>
    <property type="match status" value="1"/>
</dbReference>
<evidence type="ECO:0000313" key="12">
    <source>
        <dbReference type="EMBL" id="EFJ37109.1"/>
    </source>
</evidence>
<evidence type="ECO:0000256" key="3">
    <source>
        <dbReference type="ARBA" id="ARBA00004496"/>
    </source>
</evidence>
<dbReference type="OrthoDB" id="10003593at2759"/>
<name>D8QTG2_SELML</name>
<dbReference type="GO" id="GO:0005737">
    <property type="term" value="C:cytoplasm"/>
    <property type="evidence" value="ECO:0007669"/>
    <property type="project" value="UniProtKB-SubCell"/>
</dbReference>
<evidence type="ECO:0000259" key="11">
    <source>
        <dbReference type="Pfam" id="PF21974"/>
    </source>
</evidence>
<keyword evidence="6" id="KW-0813">Transport</keyword>
<dbReference type="SUPFAM" id="SSF56091">
    <property type="entry name" value="DNA ligase/mRNA capping enzyme, catalytic domain"/>
    <property type="match status" value="1"/>
</dbReference>
<comment type="subcellular location">
    <subcellularLocation>
        <location evidence="3">Cytoplasm</location>
    </subcellularLocation>
    <subcellularLocation>
        <location evidence="2">Nucleus</location>
    </subcellularLocation>
</comment>
<proteinExistence type="inferred from homology"/>
<accession>D8QTG2</accession>
<dbReference type="eggNOG" id="KOG3132">
    <property type="taxonomic scope" value="Eukaryota"/>
</dbReference>
<dbReference type="Gene3D" id="3.30.470.30">
    <property type="entry name" value="DNA ligase/mRNA capping enzyme"/>
    <property type="match status" value="1"/>
</dbReference>
<dbReference type="FunCoup" id="D8QTG2">
    <property type="interactions" value="4369"/>
</dbReference>
<evidence type="ECO:0000256" key="6">
    <source>
        <dbReference type="ARBA" id="ARBA00022448"/>
    </source>
</evidence>
<keyword evidence="8" id="KW-0694">RNA-binding</keyword>
<evidence type="ECO:0000256" key="7">
    <source>
        <dbReference type="ARBA" id="ARBA00022490"/>
    </source>
</evidence>
<dbReference type="HOGENOM" id="CLU_029665_1_0_1"/>
<dbReference type="GO" id="GO:0003723">
    <property type="term" value="F:RNA binding"/>
    <property type="evidence" value="ECO:0007669"/>
    <property type="project" value="UniProtKB-KW"/>
</dbReference>
<dbReference type="PANTHER" id="PTHR13403">
    <property type="entry name" value="SNURPORTIN1 RNUT1 PROTEIN RNA, U TRANSPORTER 1"/>
    <property type="match status" value="1"/>
</dbReference>
<dbReference type="STRING" id="88036.D8QTG2"/>
<evidence type="ECO:0000256" key="10">
    <source>
        <dbReference type="SAM" id="MobiDB-lite"/>
    </source>
</evidence>
<dbReference type="PANTHER" id="PTHR13403:SF6">
    <property type="entry name" value="SNURPORTIN-1"/>
    <property type="match status" value="1"/>
</dbReference>
<evidence type="ECO:0000256" key="1">
    <source>
        <dbReference type="ARBA" id="ARBA00003975"/>
    </source>
</evidence>
<dbReference type="InterPro" id="IPR047857">
    <property type="entry name" value="Snurportin1_C"/>
</dbReference>
<feature type="compositionally biased region" description="Basic and acidic residues" evidence="10">
    <location>
        <begin position="12"/>
        <end position="26"/>
    </location>
</feature>
<dbReference type="AlphaFoldDB" id="D8QTG2"/>
<dbReference type="InterPro" id="IPR017336">
    <property type="entry name" value="Snurportin-1"/>
</dbReference>
<dbReference type="GO" id="GO:0061015">
    <property type="term" value="P:snRNA import into nucleus"/>
    <property type="evidence" value="ECO:0007669"/>
    <property type="project" value="InterPro"/>
</dbReference>
<dbReference type="Proteomes" id="UP000001514">
    <property type="component" value="Unassembled WGS sequence"/>
</dbReference>
<dbReference type="KEGG" id="smo:SELMODRAFT_229997"/>
<feature type="region of interest" description="Disordered" evidence="10">
    <location>
        <begin position="1"/>
        <end position="26"/>
    </location>
</feature>
<comment type="function">
    <text evidence="1">Functions as an U snRNP-specific nuclear import adapter. Involved in the trimethylguanosine (m3G)-cap-dependent nuclear import of U snRNPs. Binds specifically to the terminal m3G-cap U snRNAs.</text>
</comment>